<reference evidence="1 2" key="1">
    <citation type="submission" date="2019-07" db="EMBL/GenBank/DDBJ databases">
        <title>Whole genome shotgun sequence of Nocardia ninae NBRC 108245.</title>
        <authorList>
            <person name="Hosoyama A."/>
            <person name="Uohara A."/>
            <person name="Ohji S."/>
            <person name="Ichikawa N."/>
        </authorList>
    </citation>
    <scope>NUCLEOTIDE SEQUENCE [LARGE SCALE GENOMIC DNA]</scope>
    <source>
        <strain evidence="1 2">NBRC 108245</strain>
    </source>
</reference>
<dbReference type="OrthoDB" id="4554921at2"/>
<dbReference type="EMBL" id="BJXA01000025">
    <property type="protein sequence ID" value="GEM39506.1"/>
    <property type="molecule type" value="Genomic_DNA"/>
</dbReference>
<dbReference type="Proteomes" id="UP000321424">
    <property type="component" value="Unassembled WGS sequence"/>
</dbReference>
<sequence length="147" mass="14909">MTLHIVAGGSIPSVAMGMNKNGSSQAVPSEVTTAVTGWVARPGYPDTVITNNALVPGGAGSVVVRAQVTLTGGWQSTGGLWVQLVRNGTEIASAEYAAGQLVGVINPLTIAVAEGDQLAVNMVNSHFLYNATVQAGAGTYLSFEPAP</sequence>
<evidence type="ECO:0000313" key="2">
    <source>
        <dbReference type="Proteomes" id="UP000321424"/>
    </source>
</evidence>
<dbReference type="AlphaFoldDB" id="A0A511MHW3"/>
<organism evidence="1 2">
    <name type="scientific">Nocardia ninae NBRC 108245</name>
    <dbReference type="NCBI Taxonomy" id="1210091"/>
    <lineage>
        <taxon>Bacteria</taxon>
        <taxon>Bacillati</taxon>
        <taxon>Actinomycetota</taxon>
        <taxon>Actinomycetes</taxon>
        <taxon>Mycobacteriales</taxon>
        <taxon>Nocardiaceae</taxon>
        <taxon>Nocardia</taxon>
    </lineage>
</organism>
<protein>
    <submittedName>
        <fullName evidence="1">Uncharacterized protein</fullName>
    </submittedName>
</protein>
<name>A0A511MHW3_9NOCA</name>
<evidence type="ECO:0000313" key="1">
    <source>
        <dbReference type="EMBL" id="GEM39506.1"/>
    </source>
</evidence>
<keyword evidence="2" id="KW-1185">Reference proteome</keyword>
<dbReference type="RefSeq" id="WP_147133323.1">
    <property type="nucleotide sequence ID" value="NZ_BJXA01000025.1"/>
</dbReference>
<accession>A0A511MHW3</accession>
<gene>
    <name evidence="1" type="ORF">NN4_40250</name>
</gene>
<comment type="caution">
    <text evidence="1">The sequence shown here is derived from an EMBL/GenBank/DDBJ whole genome shotgun (WGS) entry which is preliminary data.</text>
</comment>
<proteinExistence type="predicted"/>